<feature type="binding site" evidence="13 14">
    <location>
        <position position="114"/>
    </location>
    <ligand>
        <name>[2Fe-2S] cluster</name>
        <dbReference type="ChEBI" id="CHEBI:190135"/>
    </ligand>
</feature>
<evidence type="ECO:0000256" key="2">
    <source>
        <dbReference type="ARBA" id="ARBA00010765"/>
    </source>
</evidence>
<dbReference type="GO" id="GO:0051537">
    <property type="term" value="F:2 iron, 2 sulfur cluster binding"/>
    <property type="evidence" value="ECO:0007669"/>
    <property type="project" value="UniProtKB-KW"/>
</dbReference>
<dbReference type="InterPro" id="IPR010722">
    <property type="entry name" value="BATS_dom"/>
</dbReference>
<dbReference type="SMART" id="SM00729">
    <property type="entry name" value="Elp3"/>
    <property type="match status" value="1"/>
</dbReference>
<dbReference type="InterPro" id="IPR007197">
    <property type="entry name" value="rSAM"/>
</dbReference>
<keyword evidence="5 13" id="KW-0808">Transferase</keyword>
<dbReference type="GO" id="GO:0051539">
    <property type="term" value="F:4 iron, 4 sulfur cluster binding"/>
    <property type="evidence" value="ECO:0007669"/>
    <property type="project" value="UniProtKB-KW"/>
</dbReference>
<evidence type="ECO:0000256" key="13">
    <source>
        <dbReference type="HAMAP-Rule" id="MF_01694"/>
    </source>
</evidence>
<proteinExistence type="inferred from homology"/>
<comment type="function">
    <text evidence="13">Catalyzes the conversion of dethiobiotin (DTB) to biotin by the insertion of a sulfur atom into dethiobiotin via a radical-based mechanism.</text>
</comment>
<evidence type="ECO:0000256" key="4">
    <source>
        <dbReference type="ARBA" id="ARBA00022485"/>
    </source>
</evidence>
<evidence type="ECO:0000256" key="3">
    <source>
        <dbReference type="ARBA" id="ARBA00012236"/>
    </source>
</evidence>
<feature type="binding site" evidence="13 14">
    <location>
        <position position="205"/>
    </location>
    <ligand>
        <name>[2Fe-2S] cluster</name>
        <dbReference type="ChEBI" id="CHEBI:190135"/>
    </ligand>
</feature>
<feature type="binding site" evidence="13 14">
    <location>
        <position position="145"/>
    </location>
    <ligand>
        <name>[2Fe-2S] cluster</name>
        <dbReference type="ChEBI" id="CHEBI:190135"/>
    </ligand>
</feature>
<gene>
    <name evidence="13 16" type="primary">bioB</name>
    <name evidence="16" type="ORF">C6P61_16545</name>
</gene>
<dbReference type="InterPro" id="IPR024177">
    <property type="entry name" value="Biotin_synthase"/>
</dbReference>
<comment type="pathway">
    <text evidence="1 13">Cofactor biosynthesis; biotin biosynthesis; biotin from 7,8-diaminononanoate: step 2/2.</text>
</comment>
<evidence type="ECO:0000256" key="5">
    <source>
        <dbReference type="ARBA" id="ARBA00022679"/>
    </source>
</evidence>
<dbReference type="InterPro" id="IPR006638">
    <property type="entry name" value="Elp3/MiaA/NifB-like_rSAM"/>
</dbReference>
<dbReference type="Proteomes" id="UP000238326">
    <property type="component" value="Unassembled WGS sequence"/>
</dbReference>
<evidence type="ECO:0000256" key="11">
    <source>
        <dbReference type="ARBA" id="ARBA00023014"/>
    </source>
</evidence>
<dbReference type="SFLD" id="SFLDG01278">
    <property type="entry name" value="biotin_synthase_like"/>
    <property type="match status" value="1"/>
</dbReference>
<reference evidence="16 17" key="1">
    <citation type="submission" date="2018-03" db="EMBL/GenBank/DDBJ databases">
        <title>Comparative genomics illustrates the genes involved in a hyperalkaliphilic mechanisms of Serpentinomonas isolated from highly-alkaline calcium-rich serpentinized springs.</title>
        <authorList>
            <person name="Suzuki S."/>
            <person name="Ishii S."/>
            <person name="Walworth N."/>
            <person name="Bird L."/>
            <person name="Kuenen J.G."/>
            <person name="Nealson K.H."/>
        </authorList>
    </citation>
    <scope>NUCLEOTIDE SEQUENCE [LARGE SCALE GENOMIC DNA]</scope>
    <source>
        <strain evidence="16 17">83</strain>
    </source>
</reference>
<keyword evidence="6 13" id="KW-0949">S-adenosyl-L-methionine</keyword>
<evidence type="ECO:0000256" key="1">
    <source>
        <dbReference type="ARBA" id="ARBA00004942"/>
    </source>
</evidence>
<dbReference type="SFLD" id="SFLDF00272">
    <property type="entry name" value="biotin_synthase"/>
    <property type="match status" value="1"/>
</dbReference>
<accession>A0A2S9KAD6</accession>
<dbReference type="SFLD" id="SFLDS00029">
    <property type="entry name" value="Radical_SAM"/>
    <property type="match status" value="1"/>
</dbReference>
<dbReference type="GO" id="GO:0005506">
    <property type="term" value="F:iron ion binding"/>
    <property type="evidence" value="ECO:0007669"/>
    <property type="project" value="UniProtKB-UniRule"/>
</dbReference>
<dbReference type="SFLD" id="SFLDG01060">
    <property type="entry name" value="BATS_domain_containing"/>
    <property type="match status" value="1"/>
</dbReference>
<dbReference type="RefSeq" id="WP_105731018.1">
    <property type="nucleotide sequence ID" value="NZ_PVLR01000064.1"/>
</dbReference>
<dbReference type="OrthoDB" id="9786826at2"/>
<dbReference type="NCBIfam" id="TIGR00433">
    <property type="entry name" value="bioB"/>
    <property type="match status" value="1"/>
</dbReference>
<dbReference type="FunFam" id="3.20.20.70:FF:000011">
    <property type="entry name" value="Biotin synthase"/>
    <property type="match status" value="1"/>
</dbReference>
<dbReference type="SMART" id="SM00876">
    <property type="entry name" value="BATS"/>
    <property type="match status" value="1"/>
</dbReference>
<dbReference type="EMBL" id="PVLR01000064">
    <property type="protein sequence ID" value="PRD67384.1"/>
    <property type="molecule type" value="Genomic_DNA"/>
</dbReference>
<sequence>MNTVASIPVSAIRRPEAGVPSSRWSVAAIEALFELPFMELLFRAQQVHREHFDPSEVQLSTLLSIKTGGCSEDCGYCPQSAHHDTEVEADKLMQLEQVLAAARAAKQQGATRFCMGAAWRSPKERDMEKVTDMVQGVRALGLETCMTLGMLDPGQARQLKDAGLDYYNHNLDSAPDFYGQIISTRTYQDRLDTLSNVREAGINVCCGGIVGLGETREQRAGLIAQLANLDPYPESVPINNLVAVPGTPLEGAEPIDPFEFVRTIAVARITMPTTMVRLSAGREQMDEALQALCLAAGANSIFYGDQLLTTANPQAERDRALFDRLGLRAQGTRPAVQQPA</sequence>
<name>A0A2S9KAD6_9BURK</name>
<comment type="caution">
    <text evidence="16">The sequence shown here is derived from an EMBL/GenBank/DDBJ whole genome shotgun (WGS) entry which is preliminary data.</text>
</comment>
<evidence type="ECO:0000256" key="7">
    <source>
        <dbReference type="ARBA" id="ARBA00022714"/>
    </source>
</evidence>
<evidence type="ECO:0000256" key="9">
    <source>
        <dbReference type="ARBA" id="ARBA00022756"/>
    </source>
</evidence>
<dbReference type="Pfam" id="PF06968">
    <property type="entry name" value="BATS"/>
    <property type="match status" value="1"/>
</dbReference>
<keyword evidence="7 13" id="KW-0001">2Fe-2S</keyword>
<evidence type="ECO:0000313" key="17">
    <source>
        <dbReference type="Proteomes" id="UP000238326"/>
    </source>
</evidence>
<feature type="binding site" evidence="13 14">
    <location>
        <position position="70"/>
    </location>
    <ligand>
        <name>[4Fe-4S] cluster</name>
        <dbReference type="ChEBI" id="CHEBI:49883"/>
        <note>4Fe-4S-S-AdoMet</note>
    </ligand>
</feature>
<keyword evidence="4 13" id="KW-0004">4Fe-4S</keyword>
<comment type="cofactor">
    <cofactor evidence="13 14">
        <name>[4Fe-4S] cluster</name>
        <dbReference type="ChEBI" id="CHEBI:49883"/>
    </cofactor>
    <text evidence="13 14">Binds 1 [4Fe-4S] cluster. The cluster is coordinated with 3 cysteines and an exchangeable S-adenosyl-L-methionine.</text>
</comment>
<evidence type="ECO:0000256" key="6">
    <source>
        <dbReference type="ARBA" id="ARBA00022691"/>
    </source>
</evidence>
<evidence type="ECO:0000256" key="12">
    <source>
        <dbReference type="ARBA" id="ARBA00051157"/>
    </source>
</evidence>
<comment type="cofactor">
    <cofactor evidence="14">
        <name>[2Fe-2S] cluster</name>
        <dbReference type="ChEBI" id="CHEBI:190135"/>
    </cofactor>
    <text evidence="14">Binds 1 [2Fe-2S] cluster. The cluster is coordinated with 3 cysteines and 1 arginine.</text>
</comment>
<keyword evidence="17" id="KW-1185">Reference proteome</keyword>
<dbReference type="UniPathway" id="UPA00078">
    <property type="reaction ID" value="UER00162"/>
</dbReference>
<comment type="similarity">
    <text evidence="2 13">Belongs to the radical SAM superfamily. Biotin synthase family.</text>
</comment>
<dbReference type="PIRSF" id="PIRSF001619">
    <property type="entry name" value="Biotin_synth"/>
    <property type="match status" value="1"/>
</dbReference>
<dbReference type="GO" id="GO:0004076">
    <property type="term" value="F:biotin synthase activity"/>
    <property type="evidence" value="ECO:0007669"/>
    <property type="project" value="UniProtKB-UniRule"/>
</dbReference>
<organism evidence="16 17">
    <name type="scientific">Malikia spinosa</name>
    <dbReference type="NCBI Taxonomy" id="86180"/>
    <lineage>
        <taxon>Bacteria</taxon>
        <taxon>Pseudomonadati</taxon>
        <taxon>Pseudomonadota</taxon>
        <taxon>Betaproteobacteria</taxon>
        <taxon>Burkholderiales</taxon>
        <taxon>Comamonadaceae</taxon>
        <taxon>Malikia</taxon>
    </lineage>
</organism>
<evidence type="ECO:0000256" key="14">
    <source>
        <dbReference type="PIRSR" id="PIRSR001619-1"/>
    </source>
</evidence>
<evidence type="ECO:0000259" key="15">
    <source>
        <dbReference type="PROSITE" id="PS51918"/>
    </source>
</evidence>
<dbReference type="Pfam" id="PF04055">
    <property type="entry name" value="Radical_SAM"/>
    <property type="match status" value="1"/>
</dbReference>
<evidence type="ECO:0000256" key="8">
    <source>
        <dbReference type="ARBA" id="ARBA00022723"/>
    </source>
</evidence>
<keyword evidence="9 13" id="KW-0093">Biotin biosynthesis</keyword>
<dbReference type="InterPro" id="IPR002684">
    <property type="entry name" value="Biotin_synth/BioAB"/>
</dbReference>
<dbReference type="SUPFAM" id="SSF102114">
    <property type="entry name" value="Radical SAM enzymes"/>
    <property type="match status" value="1"/>
</dbReference>
<keyword evidence="11 13" id="KW-0411">Iron-sulfur</keyword>
<dbReference type="InterPro" id="IPR058240">
    <property type="entry name" value="rSAM_sf"/>
</dbReference>
<feature type="binding site" evidence="13 14">
    <location>
        <position position="77"/>
    </location>
    <ligand>
        <name>[4Fe-4S] cluster</name>
        <dbReference type="ChEBI" id="CHEBI:49883"/>
        <note>4Fe-4S-S-AdoMet</note>
    </ligand>
</feature>
<evidence type="ECO:0000313" key="16">
    <source>
        <dbReference type="EMBL" id="PRD67384.1"/>
    </source>
</evidence>
<feature type="binding site" evidence="13 14">
    <location>
        <position position="277"/>
    </location>
    <ligand>
        <name>[2Fe-2S] cluster</name>
        <dbReference type="ChEBI" id="CHEBI:190135"/>
    </ligand>
</feature>
<evidence type="ECO:0000256" key="10">
    <source>
        <dbReference type="ARBA" id="ARBA00023004"/>
    </source>
</evidence>
<keyword evidence="8 13" id="KW-0479">Metal-binding</keyword>
<dbReference type="PANTHER" id="PTHR22976:SF2">
    <property type="entry name" value="BIOTIN SYNTHASE, MITOCHONDRIAL"/>
    <property type="match status" value="1"/>
</dbReference>
<comment type="catalytic activity">
    <reaction evidence="12 13">
        <text>(4R,5S)-dethiobiotin + (sulfur carrier)-SH + 2 reduced [2Fe-2S]-[ferredoxin] + 2 S-adenosyl-L-methionine = (sulfur carrier)-H + biotin + 2 5'-deoxyadenosine + 2 L-methionine + 2 oxidized [2Fe-2S]-[ferredoxin]</text>
        <dbReference type="Rhea" id="RHEA:22060"/>
        <dbReference type="Rhea" id="RHEA-COMP:10000"/>
        <dbReference type="Rhea" id="RHEA-COMP:10001"/>
        <dbReference type="Rhea" id="RHEA-COMP:14737"/>
        <dbReference type="Rhea" id="RHEA-COMP:14739"/>
        <dbReference type="ChEBI" id="CHEBI:17319"/>
        <dbReference type="ChEBI" id="CHEBI:29917"/>
        <dbReference type="ChEBI" id="CHEBI:33737"/>
        <dbReference type="ChEBI" id="CHEBI:33738"/>
        <dbReference type="ChEBI" id="CHEBI:57586"/>
        <dbReference type="ChEBI" id="CHEBI:57844"/>
        <dbReference type="ChEBI" id="CHEBI:59789"/>
        <dbReference type="ChEBI" id="CHEBI:64428"/>
        <dbReference type="ChEBI" id="CHEBI:149473"/>
        <dbReference type="EC" id="2.8.1.6"/>
    </reaction>
</comment>
<dbReference type="PANTHER" id="PTHR22976">
    <property type="entry name" value="BIOTIN SYNTHASE"/>
    <property type="match status" value="1"/>
</dbReference>
<dbReference type="AlphaFoldDB" id="A0A2S9KAD6"/>
<dbReference type="Gene3D" id="3.20.20.70">
    <property type="entry name" value="Aldolase class I"/>
    <property type="match status" value="1"/>
</dbReference>
<comment type="cofactor">
    <cofactor evidence="13">
        <name>[2Fe-2S] cluster</name>
        <dbReference type="ChEBI" id="CHEBI:190135"/>
    </cofactor>
    <text evidence="13">Binds 1 [2Fe-2S] cluster. The cluster is coordinated with 3 cysteines and 1 arginine.</text>
</comment>
<dbReference type="InterPro" id="IPR013785">
    <property type="entry name" value="Aldolase_TIM"/>
</dbReference>
<feature type="domain" description="Radical SAM core" evidence="15">
    <location>
        <begin position="55"/>
        <end position="282"/>
    </location>
</feature>
<dbReference type="HAMAP" id="MF_01694">
    <property type="entry name" value="BioB"/>
    <property type="match status" value="1"/>
</dbReference>
<feature type="binding site" evidence="13 14">
    <location>
        <position position="74"/>
    </location>
    <ligand>
        <name>[4Fe-4S] cluster</name>
        <dbReference type="ChEBI" id="CHEBI:49883"/>
        <note>4Fe-4S-S-AdoMet</note>
    </ligand>
</feature>
<dbReference type="GO" id="GO:0009102">
    <property type="term" value="P:biotin biosynthetic process"/>
    <property type="evidence" value="ECO:0007669"/>
    <property type="project" value="UniProtKB-UniRule"/>
</dbReference>
<comment type="subunit">
    <text evidence="13">Homodimer.</text>
</comment>
<protein>
    <recommendedName>
        <fullName evidence="3 13">Biotin synthase</fullName>
        <ecNumber evidence="3 13">2.8.1.6</ecNumber>
    </recommendedName>
</protein>
<dbReference type="EC" id="2.8.1.6" evidence="3 13"/>
<dbReference type="CDD" id="cd01335">
    <property type="entry name" value="Radical_SAM"/>
    <property type="match status" value="1"/>
</dbReference>
<dbReference type="PROSITE" id="PS51918">
    <property type="entry name" value="RADICAL_SAM"/>
    <property type="match status" value="1"/>
</dbReference>
<keyword evidence="10 13" id="KW-0408">Iron</keyword>